<dbReference type="SUPFAM" id="SSF55811">
    <property type="entry name" value="Nudix"/>
    <property type="match status" value="1"/>
</dbReference>
<keyword evidence="6" id="KW-0464">Manganese</keyword>
<evidence type="ECO:0000313" key="8">
    <source>
        <dbReference type="EMBL" id="MCG6503916.1"/>
    </source>
</evidence>
<evidence type="ECO:0000259" key="7">
    <source>
        <dbReference type="PROSITE" id="PS51462"/>
    </source>
</evidence>
<dbReference type="PROSITE" id="PS51462">
    <property type="entry name" value="NUDIX"/>
    <property type="match status" value="1"/>
</dbReference>
<comment type="cofactor">
    <cofactor evidence="2">
        <name>Mg(2+)</name>
        <dbReference type="ChEBI" id="CHEBI:18420"/>
    </cofactor>
</comment>
<dbReference type="Pfam" id="PF00293">
    <property type="entry name" value="NUDIX"/>
    <property type="match status" value="1"/>
</dbReference>
<organism evidence="8 9">
    <name type="scientific">Kingella pumchi</name>
    <dbReference type="NCBI Taxonomy" id="2779506"/>
    <lineage>
        <taxon>Bacteria</taxon>
        <taxon>Pseudomonadati</taxon>
        <taxon>Pseudomonadota</taxon>
        <taxon>Betaproteobacteria</taxon>
        <taxon>Neisseriales</taxon>
        <taxon>Neisseriaceae</taxon>
        <taxon>Kingella</taxon>
    </lineage>
</organism>
<gene>
    <name evidence="8" type="ORF">MB824_05340</name>
</gene>
<evidence type="ECO:0000256" key="6">
    <source>
        <dbReference type="ARBA" id="ARBA00023211"/>
    </source>
</evidence>
<dbReference type="NCBIfam" id="NF007980">
    <property type="entry name" value="PRK10707.1"/>
    <property type="match status" value="1"/>
</dbReference>
<name>A0ABS9NM85_9NEIS</name>
<comment type="caution">
    <text evidence="8">The sequence shown here is derived from an EMBL/GenBank/DDBJ whole genome shotgun (WGS) entry which is preliminary data.</text>
</comment>
<evidence type="ECO:0000256" key="3">
    <source>
        <dbReference type="ARBA" id="ARBA00022723"/>
    </source>
</evidence>
<evidence type="ECO:0000256" key="5">
    <source>
        <dbReference type="ARBA" id="ARBA00022842"/>
    </source>
</evidence>
<reference evidence="8 9" key="1">
    <citation type="submission" date="2022-02" db="EMBL/GenBank/DDBJ databases">
        <title>Genome sequence data of Kingella unionensis sp. nov. strain CICC 24913 (CCUG 75125).</title>
        <authorList>
            <person name="Xiao M."/>
        </authorList>
    </citation>
    <scope>NUCLEOTIDE SEQUENCE [LARGE SCALE GENOMIC DNA]</scope>
    <source>
        <strain evidence="8 9">CICC 24913</strain>
    </source>
</reference>
<dbReference type="RefSeq" id="WP_238746570.1">
    <property type="nucleotide sequence ID" value="NZ_JAKOOW010000022.1"/>
</dbReference>
<keyword evidence="9" id="KW-1185">Reference proteome</keyword>
<evidence type="ECO:0000256" key="1">
    <source>
        <dbReference type="ARBA" id="ARBA00001936"/>
    </source>
</evidence>
<sequence>MIPNDLTAFLAALHRHPPSGALAARNFSVRRHRGTFKEAAVLVGIVPDAAGAQLLLTRRTASLRQHGGQIAFPGGRQDPQDAGSHTATALREAAEEIGTPPESWQTFPPLPPFYSPTGYSVRPVPALHTGGSWRASPDEVAEIFLLPLATALNPDAYRFRPLPQEPARVVPALPYRHYDIWGLTAAILYHIAQAAQAA</sequence>
<dbReference type="PANTHER" id="PTHR12992">
    <property type="entry name" value="NUDIX HYDROLASE"/>
    <property type="match status" value="1"/>
</dbReference>
<keyword evidence="4" id="KW-0378">Hydrolase</keyword>
<dbReference type="Gene3D" id="3.90.79.10">
    <property type="entry name" value="Nucleoside Triphosphate Pyrophosphohydrolase"/>
    <property type="match status" value="1"/>
</dbReference>
<comment type="cofactor">
    <cofactor evidence="1">
        <name>Mn(2+)</name>
        <dbReference type="ChEBI" id="CHEBI:29035"/>
    </cofactor>
</comment>
<dbReference type="PANTHER" id="PTHR12992:SF11">
    <property type="entry name" value="MITOCHONDRIAL COENZYME A DIPHOSPHATASE NUDT8"/>
    <property type="match status" value="1"/>
</dbReference>
<proteinExistence type="predicted"/>
<protein>
    <submittedName>
        <fullName evidence="8">CoA pyrophosphatase</fullName>
    </submittedName>
</protein>
<accession>A0ABS9NM85</accession>
<dbReference type="InterPro" id="IPR015797">
    <property type="entry name" value="NUDIX_hydrolase-like_dom_sf"/>
</dbReference>
<evidence type="ECO:0000256" key="4">
    <source>
        <dbReference type="ARBA" id="ARBA00022801"/>
    </source>
</evidence>
<keyword evidence="3" id="KW-0479">Metal-binding</keyword>
<feature type="domain" description="Nudix hydrolase" evidence="7">
    <location>
        <begin position="36"/>
        <end position="169"/>
    </location>
</feature>
<evidence type="ECO:0000313" key="9">
    <source>
        <dbReference type="Proteomes" id="UP001298424"/>
    </source>
</evidence>
<evidence type="ECO:0000256" key="2">
    <source>
        <dbReference type="ARBA" id="ARBA00001946"/>
    </source>
</evidence>
<dbReference type="CDD" id="cd03426">
    <property type="entry name" value="NUDIX_CoAse_Nudt7"/>
    <property type="match status" value="1"/>
</dbReference>
<dbReference type="EMBL" id="JAKOOW010000022">
    <property type="protein sequence ID" value="MCG6503916.1"/>
    <property type="molecule type" value="Genomic_DNA"/>
</dbReference>
<dbReference type="InterPro" id="IPR045121">
    <property type="entry name" value="CoAse"/>
</dbReference>
<dbReference type="Proteomes" id="UP001298424">
    <property type="component" value="Unassembled WGS sequence"/>
</dbReference>
<keyword evidence="5" id="KW-0460">Magnesium</keyword>
<dbReference type="InterPro" id="IPR000086">
    <property type="entry name" value="NUDIX_hydrolase_dom"/>
</dbReference>